<comment type="caution">
    <text evidence="1">The sequence shown here is derived from an EMBL/GenBank/DDBJ whole genome shotgun (WGS) entry which is preliminary data.</text>
</comment>
<evidence type="ECO:0000313" key="1">
    <source>
        <dbReference type="EMBL" id="RKL19862.1"/>
    </source>
</evidence>
<evidence type="ECO:0000313" key="2">
    <source>
        <dbReference type="Proteomes" id="UP000285860"/>
    </source>
</evidence>
<dbReference type="AlphaFoldDB" id="A0A420RS48"/>
<gene>
    <name evidence="1" type="ORF">BFJ68_g3341</name>
</gene>
<reference evidence="1 2" key="1">
    <citation type="journal article" date="2018" name="Sci. Rep.">
        <title>Characterisation of pathogen-specific regions and novel effector candidates in Fusarium oxysporum f. sp. cepae.</title>
        <authorList>
            <person name="Armitage A.D."/>
            <person name="Taylor A."/>
            <person name="Sobczyk M.K."/>
            <person name="Baxter L."/>
            <person name="Greenfield B.P."/>
            <person name="Bates H.J."/>
            <person name="Wilson F."/>
            <person name="Jackson A.C."/>
            <person name="Ott S."/>
            <person name="Harrison R.J."/>
            <person name="Clarkson J.P."/>
        </authorList>
    </citation>
    <scope>NUCLEOTIDE SEQUENCE [LARGE SCALE GENOMIC DNA]</scope>
    <source>
        <strain evidence="1 2">Fo_A28</strain>
    </source>
</reference>
<dbReference type="Proteomes" id="UP000285860">
    <property type="component" value="Unassembled WGS sequence"/>
</dbReference>
<proteinExistence type="predicted"/>
<organism evidence="1 2">
    <name type="scientific">Fusarium oxysporum</name>
    <name type="common">Fusarium vascular wilt</name>
    <dbReference type="NCBI Taxonomy" id="5507"/>
    <lineage>
        <taxon>Eukaryota</taxon>
        <taxon>Fungi</taxon>
        <taxon>Dikarya</taxon>
        <taxon>Ascomycota</taxon>
        <taxon>Pezizomycotina</taxon>
        <taxon>Sordariomycetes</taxon>
        <taxon>Hypocreomycetidae</taxon>
        <taxon>Hypocreales</taxon>
        <taxon>Nectriaceae</taxon>
        <taxon>Fusarium</taxon>
        <taxon>Fusarium oxysporum species complex</taxon>
    </lineage>
</organism>
<dbReference type="EMBL" id="MRCY01000010">
    <property type="protein sequence ID" value="RKL19862.1"/>
    <property type="molecule type" value="Genomic_DNA"/>
</dbReference>
<sequence>MGLWVDLNESFYDPVTDEEVDDLFEKREPPNDDSWTA</sequence>
<name>A0A420RS48_FUSOX</name>
<protein>
    <submittedName>
        <fullName evidence="1">Uncharacterized protein</fullName>
    </submittedName>
</protein>
<accession>A0A420RS48</accession>